<dbReference type="GO" id="GO:0000124">
    <property type="term" value="C:SAGA complex"/>
    <property type="evidence" value="ECO:0007669"/>
    <property type="project" value="TreeGrafter"/>
</dbReference>
<dbReference type="GO" id="GO:0005634">
    <property type="term" value="C:nucleus"/>
    <property type="evidence" value="ECO:0007669"/>
    <property type="project" value="UniProtKB-SubCell"/>
</dbReference>
<feature type="compositionally biased region" description="Polar residues" evidence="6">
    <location>
        <begin position="434"/>
        <end position="446"/>
    </location>
</feature>
<dbReference type="PANTHER" id="PTHR13556">
    <property type="entry name" value="TRANSCRIPTIONAL ADAPTER 3-RELATED"/>
    <property type="match status" value="1"/>
</dbReference>
<keyword evidence="3" id="KW-0805">Transcription regulation</keyword>
<dbReference type="AlphaFoldDB" id="A0A0R3T5W3"/>
<evidence type="ECO:0000256" key="3">
    <source>
        <dbReference type="ARBA" id="ARBA00023015"/>
    </source>
</evidence>
<dbReference type="GO" id="GO:0003713">
    <property type="term" value="F:transcription coactivator activity"/>
    <property type="evidence" value="ECO:0007669"/>
    <property type="project" value="TreeGrafter"/>
</dbReference>
<evidence type="ECO:0000256" key="4">
    <source>
        <dbReference type="ARBA" id="ARBA00023163"/>
    </source>
</evidence>
<feature type="region of interest" description="Disordered" evidence="6">
    <location>
        <begin position="222"/>
        <end position="242"/>
    </location>
</feature>
<feature type="region of interest" description="Disordered" evidence="6">
    <location>
        <begin position="139"/>
        <end position="166"/>
    </location>
</feature>
<feature type="region of interest" description="Disordered" evidence="6">
    <location>
        <begin position="586"/>
        <end position="621"/>
    </location>
</feature>
<comment type="subcellular location">
    <subcellularLocation>
        <location evidence="1">Nucleus</location>
    </subcellularLocation>
</comment>
<feature type="compositionally biased region" description="Basic and acidic residues" evidence="6">
    <location>
        <begin position="473"/>
        <end position="483"/>
    </location>
</feature>
<reference evidence="7 8" key="2">
    <citation type="submission" date="2018-11" db="EMBL/GenBank/DDBJ databases">
        <authorList>
            <consortium name="Pathogen Informatics"/>
        </authorList>
    </citation>
    <scope>NUCLEOTIDE SEQUENCE [LARGE SCALE GENOMIC DNA]</scope>
</reference>
<keyword evidence="5" id="KW-0539">Nucleus</keyword>
<evidence type="ECO:0000313" key="8">
    <source>
        <dbReference type="Proteomes" id="UP000278807"/>
    </source>
</evidence>
<keyword evidence="8" id="KW-1185">Reference proteome</keyword>
<feature type="compositionally biased region" description="Acidic residues" evidence="6">
    <location>
        <begin position="531"/>
        <end position="543"/>
    </location>
</feature>
<dbReference type="Proteomes" id="UP000278807">
    <property type="component" value="Unassembled WGS sequence"/>
</dbReference>
<feature type="compositionally biased region" description="Polar residues" evidence="6">
    <location>
        <begin position="113"/>
        <end position="124"/>
    </location>
</feature>
<accession>A0A0R3T5W3</accession>
<feature type="region of interest" description="Disordered" evidence="6">
    <location>
        <begin position="81"/>
        <end position="124"/>
    </location>
</feature>
<organism evidence="9">
    <name type="scientific">Rodentolepis nana</name>
    <name type="common">Dwarf tapeworm</name>
    <name type="synonym">Hymenolepis nana</name>
    <dbReference type="NCBI Taxonomy" id="102285"/>
    <lineage>
        <taxon>Eukaryota</taxon>
        <taxon>Metazoa</taxon>
        <taxon>Spiralia</taxon>
        <taxon>Lophotrochozoa</taxon>
        <taxon>Platyhelminthes</taxon>
        <taxon>Cestoda</taxon>
        <taxon>Eucestoda</taxon>
        <taxon>Cyclophyllidea</taxon>
        <taxon>Hymenolepididae</taxon>
        <taxon>Rodentolepis</taxon>
    </lineage>
</organism>
<proteinExistence type="inferred from homology"/>
<evidence type="ECO:0000256" key="2">
    <source>
        <dbReference type="ARBA" id="ARBA00005330"/>
    </source>
</evidence>
<feature type="compositionally biased region" description="Polar residues" evidence="6">
    <location>
        <begin position="612"/>
        <end position="621"/>
    </location>
</feature>
<dbReference type="STRING" id="102285.A0A0R3T5W3"/>
<evidence type="ECO:0000313" key="7">
    <source>
        <dbReference type="EMBL" id="VDN98309.1"/>
    </source>
</evidence>
<dbReference type="InterPro" id="IPR019340">
    <property type="entry name" value="Histone_AcTrfase_su3"/>
</dbReference>
<comment type="similarity">
    <text evidence="2">Belongs to the NGG1 family.</text>
</comment>
<dbReference type="Pfam" id="PF10198">
    <property type="entry name" value="Ada3"/>
    <property type="match status" value="1"/>
</dbReference>
<keyword evidence="4" id="KW-0804">Transcription</keyword>
<evidence type="ECO:0000256" key="6">
    <source>
        <dbReference type="SAM" id="MobiDB-lite"/>
    </source>
</evidence>
<feature type="compositionally biased region" description="Basic and acidic residues" evidence="6">
    <location>
        <begin position="101"/>
        <end position="112"/>
    </location>
</feature>
<dbReference type="EMBL" id="UZAE01001193">
    <property type="protein sequence ID" value="VDN98309.1"/>
    <property type="molecule type" value="Genomic_DNA"/>
</dbReference>
<feature type="compositionally biased region" description="Basic and acidic residues" evidence="6">
    <location>
        <begin position="222"/>
        <end position="237"/>
    </location>
</feature>
<evidence type="ECO:0000256" key="1">
    <source>
        <dbReference type="ARBA" id="ARBA00004123"/>
    </source>
</evidence>
<evidence type="ECO:0000256" key="5">
    <source>
        <dbReference type="ARBA" id="ARBA00023242"/>
    </source>
</evidence>
<feature type="compositionally biased region" description="Basic and acidic residues" evidence="6">
    <location>
        <begin position="597"/>
        <end position="611"/>
    </location>
</feature>
<feature type="compositionally biased region" description="Pro residues" evidence="6">
    <location>
        <begin position="454"/>
        <end position="466"/>
    </location>
</feature>
<dbReference type="WBParaSite" id="HNAJ_0000245101-mRNA-1">
    <property type="protein sequence ID" value="HNAJ_0000245101-mRNA-1"/>
    <property type="gene ID" value="HNAJ_0000245101"/>
</dbReference>
<dbReference type="OrthoDB" id="1232at2759"/>
<protein>
    <submittedName>
        <fullName evidence="9">Transcriptional adapter 3</fullName>
    </submittedName>
</protein>
<reference evidence="9" key="1">
    <citation type="submission" date="2017-02" db="UniProtKB">
        <authorList>
            <consortium name="WormBaseParasite"/>
        </authorList>
    </citation>
    <scope>IDENTIFICATION</scope>
</reference>
<gene>
    <name evidence="7" type="ORF">HNAJ_LOCUS2450</name>
</gene>
<feature type="region of interest" description="Disordered" evidence="6">
    <location>
        <begin position="429"/>
        <end position="563"/>
    </location>
</feature>
<sequence length="776" mass="85033">MRHHSRSKKALNDTAAYAIEHSAVDIPNQCQILHQLLDNGEVNLLDFPRLQTELERMLAANTQRLTCISRYLHGEPMPDPVLRSLGLMEPDPDNQPQHPLETAKLKQAKPEESSSSCLRASTNPDNPLSIIISNKKAQPLDLETGSQNAGLSDKEKTSKSIPASPLPSPCEIPNRFWALMEPYCADITESNISYLEGILKSYVEEATASKYFQLPQSKFPKDTDHISSKRLRRDTSTKSEVGVSNNANAEVSTNSSQFSEALKSATEMVTLARRVDTQLKDMKPASSPSVESLLRSLEKDLYDNNVTSVLRRAVTHMAHEIIDKTDGNAPATTHECVIENGSDRMVTATSGELSGVCSQPLKNLARQLQVSSSFRVEKKIGQAIEELGLFPTTLYLNHLSHRPDKPLLHFPEKVSASIPFSFSAAASKHEASDSPVTTESKSSLSNGLDHPAPLKNPPPPTSPKSPPRSSRRARSETAVEPRQKGPYSAVQSNGCSPPQSDLKHSSGSEVEDGNADEAANAAFSTDLSTANEEEDTCPADAEIDGSNADTTDEVPSIPPATLQADYVETSDIPDDRNDESLRPHLFENHKISSTLPKPDESLSGEQDKKEGNLSSGGCNGNTGISLGEGSEWFVGSVPQLNCTDEDEDFSNCILNLTSSSSKNAASCSVIEAASGSSDQITLALMRRQRELRQLCASNHNILHRLVQAARRDLQRQEIQRRLAIADADVLEAYDKLESYKAQKRTALKRDRDFAWKTLKERQKIRAELDAFDKKPP</sequence>
<dbReference type="PANTHER" id="PTHR13556:SF2">
    <property type="entry name" value="TRANSCRIPTIONAL ADAPTER 3"/>
    <property type="match status" value="1"/>
</dbReference>
<dbReference type="GO" id="GO:0006357">
    <property type="term" value="P:regulation of transcription by RNA polymerase II"/>
    <property type="evidence" value="ECO:0007669"/>
    <property type="project" value="TreeGrafter"/>
</dbReference>
<evidence type="ECO:0000313" key="9">
    <source>
        <dbReference type="WBParaSite" id="HNAJ_0000245101-mRNA-1"/>
    </source>
</evidence>
<feature type="compositionally biased region" description="Polar residues" evidence="6">
    <location>
        <begin position="489"/>
        <end position="499"/>
    </location>
</feature>
<name>A0A0R3T5W3_RODNA</name>